<gene>
    <name evidence="2" type="ORF">ERS007741_01167</name>
</gene>
<protein>
    <submittedName>
        <fullName evidence="2">Uncharacterized protein</fullName>
    </submittedName>
</protein>
<reference evidence="2 3" key="1">
    <citation type="submission" date="2015-03" db="EMBL/GenBank/DDBJ databases">
        <authorList>
            <consortium name="Pathogen Informatics"/>
        </authorList>
    </citation>
    <scope>NUCLEOTIDE SEQUENCE [LARGE SCALE GENOMIC DNA]</scope>
    <source>
        <strain evidence="2 3">P00601463</strain>
    </source>
</reference>
<dbReference type="Proteomes" id="UP000048600">
    <property type="component" value="Unassembled WGS sequence"/>
</dbReference>
<organism evidence="2 3">
    <name type="scientific">Mycobacterium tuberculosis</name>
    <dbReference type="NCBI Taxonomy" id="1773"/>
    <lineage>
        <taxon>Bacteria</taxon>
        <taxon>Bacillati</taxon>
        <taxon>Actinomycetota</taxon>
        <taxon>Actinomycetes</taxon>
        <taxon>Mycobacteriales</taxon>
        <taxon>Mycobacteriaceae</taxon>
        <taxon>Mycobacterium</taxon>
        <taxon>Mycobacterium tuberculosis complex</taxon>
    </lineage>
</organism>
<evidence type="ECO:0000313" key="2">
    <source>
        <dbReference type="EMBL" id="COW00095.1"/>
    </source>
</evidence>
<dbReference type="EMBL" id="CHKL01000092">
    <property type="protein sequence ID" value="COW00095.1"/>
    <property type="molecule type" value="Genomic_DNA"/>
</dbReference>
<proteinExistence type="predicted"/>
<evidence type="ECO:0000313" key="3">
    <source>
        <dbReference type="Proteomes" id="UP000048600"/>
    </source>
</evidence>
<name>A0A655IMI3_MYCTX</name>
<feature type="region of interest" description="Disordered" evidence="1">
    <location>
        <begin position="1"/>
        <end position="46"/>
    </location>
</feature>
<sequence>MSSASWCDSRSPVPSERPQPRESALTTTKPCAVHHAGSGASQPVSAEKVSGFGWRSIRYCGENVHRLPRRRGRASLP</sequence>
<dbReference type="AlphaFoldDB" id="A0A655IMI3"/>
<evidence type="ECO:0000256" key="1">
    <source>
        <dbReference type="SAM" id="MobiDB-lite"/>
    </source>
</evidence>
<accession>A0A655IMI3</accession>